<keyword evidence="3" id="KW-1185">Reference proteome</keyword>
<feature type="domain" description="Carbohydrate binding module family 25" evidence="1">
    <location>
        <begin position="2"/>
        <end position="76"/>
    </location>
</feature>
<evidence type="ECO:0000313" key="3">
    <source>
        <dbReference type="Proteomes" id="UP001597169"/>
    </source>
</evidence>
<reference evidence="3" key="1">
    <citation type="journal article" date="2019" name="Int. J. Syst. Evol. Microbiol.">
        <title>The Global Catalogue of Microorganisms (GCM) 10K type strain sequencing project: providing services to taxonomists for standard genome sequencing and annotation.</title>
        <authorList>
            <consortium name="The Broad Institute Genomics Platform"/>
            <consortium name="The Broad Institute Genome Sequencing Center for Infectious Disease"/>
            <person name="Wu L."/>
            <person name="Ma J."/>
        </authorList>
    </citation>
    <scope>NUCLEOTIDE SEQUENCE [LARGE SCALE GENOMIC DNA]</scope>
    <source>
        <strain evidence="3">CCUG 53519</strain>
    </source>
</reference>
<comment type="caution">
    <text evidence="2">The sequence shown here is derived from an EMBL/GenBank/DDBJ whole genome shotgun (WGS) entry which is preliminary data.</text>
</comment>
<protein>
    <submittedName>
        <fullName evidence="2">Carbohydrate binding domain-containing protein</fullName>
    </submittedName>
</protein>
<evidence type="ECO:0000313" key="2">
    <source>
        <dbReference type="EMBL" id="MFD1127762.1"/>
    </source>
</evidence>
<dbReference type="Proteomes" id="UP001597169">
    <property type="component" value="Unassembled WGS sequence"/>
</dbReference>
<dbReference type="InterPro" id="IPR005085">
    <property type="entry name" value="CBM25"/>
</dbReference>
<dbReference type="Gene3D" id="2.60.40.10">
    <property type="entry name" value="Immunoglobulins"/>
    <property type="match status" value="1"/>
</dbReference>
<dbReference type="Pfam" id="PF03423">
    <property type="entry name" value="CBM_25"/>
    <property type="match status" value="1"/>
</dbReference>
<sequence>MTIYYKHGFSTPYIHYRPVGGNWTSVPGVRMQASEVPGYSKLSINIGSASQLEACFTDGNGAWDSNNQSNYFFDTGTWTYGSYGNIQKGAPAGAASI</sequence>
<dbReference type="SMART" id="SM01066">
    <property type="entry name" value="CBM_25"/>
    <property type="match status" value="1"/>
</dbReference>
<name>A0ABW3PQQ8_9BACL</name>
<dbReference type="RefSeq" id="WP_244533272.1">
    <property type="nucleotide sequence ID" value="NZ_JBHTKX010000001.1"/>
</dbReference>
<organism evidence="2 3">
    <name type="scientific">Paenibacillus provencensis</name>
    <dbReference type="NCBI Taxonomy" id="441151"/>
    <lineage>
        <taxon>Bacteria</taxon>
        <taxon>Bacillati</taxon>
        <taxon>Bacillota</taxon>
        <taxon>Bacilli</taxon>
        <taxon>Bacillales</taxon>
        <taxon>Paenibacillaceae</taxon>
        <taxon>Paenibacillus</taxon>
    </lineage>
</organism>
<evidence type="ECO:0000259" key="1">
    <source>
        <dbReference type="SMART" id="SM01066"/>
    </source>
</evidence>
<accession>A0ABW3PQQ8</accession>
<proteinExistence type="predicted"/>
<gene>
    <name evidence="2" type="ORF">ACFQ3J_06190</name>
</gene>
<dbReference type="InterPro" id="IPR013783">
    <property type="entry name" value="Ig-like_fold"/>
</dbReference>
<dbReference type="EMBL" id="JBHTKX010000001">
    <property type="protein sequence ID" value="MFD1127762.1"/>
    <property type="molecule type" value="Genomic_DNA"/>
</dbReference>